<sequence>MDLQYISANMSQAMAIQTDAEKLMRRVLTLGMPTVAALNGHTAAGGAMLALAFDKRLMTAESQSTREAGLKLCLKFPPVGVFFIPGIDLGLVYSTGMTELMKAKMPLAMWNDVLCMGKRFQSEELLKHGVVEARPPAADLFDSAMELATSLKSKGKDEKTRDTLHKIKGNLYKDAAATLGFQVQDMGYATATFSATGRPQK</sequence>
<comment type="caution">
    <text evidence="1">The sequence shown here is derived from an EMBL/GenBank/DDBJ whole genome shotgun (WGS) entry which is preliminary data.</text>
</comment>
<reference evidence="1 2" key="1">
    <citation type="submission" date="2024-02" db="EMBL/GenBank/DDBJ databases">
        <authorList>
            <person name="Chen Y."/>
            <person name="Shah S."/>
            <person name="Dougan E. K."/>
            <person name="Thang M."/>
            <person name="Chan C."/>
        </authorList>
    </citation>
    <scope>NUCLEOTIDE SEQUENCE [LARGE SCALE GENOMIC DNA]</scope>
</reference>
<protein>
    <submittedName>
        <fullName evidence="1">Uncharacterized protein</fullName>
    </submittedName>
</protein>
<dbReference type="InterPro" id="IPR001753">
    <property type="entry name" value="Enoyl-CoA_hydra/iso"/>
</dbReference>
<dbReference type="Pfam" id="PF00378">
    <property type="entry name" value="ECH_1"/>
    <property type="match status" value="1"/>
</dbReference>
<dbReference type="InterPro" id="IPR029045">
    <property type="entry name" value="ClpP/crotonase-like_dom_sf"/>
</dbReference>
<dbReference type="EMBL" id="CAXAMN010003073">
    <property type="protein sequence ID" value="CAK9002719.1"/>
    <property type="molecule type" value="Genomic_DNA"/>
</dbReference>
<evidence type="ECO:0000313" key="2">
    <source>
        <dbReference type="Proteomes" id="UP001642484"/>
    </source>
</evidence>
<keyword evidence="2" id="KW-1185">Reference proteome</keyword>
<dbReference type="PANTHER" id="PTHR11941:SF75">
    <property type="entry name" value="ENOYL-COA HYDRATASE_ISOMERASE FAMILY PROTEIN"/>
    <property type="match status" value="1"/>
</dbReference>
<organism evidence="1 2">
    <name type="scientific">Durusdinium trenchii</name>
    <dbReference type="NCBI Taxonomy" id="1381693"/>
    <lineage>
        <taxon>Eukaryota</taxon>
        <taxon>Sar</taxon>
        <taxon>Alveolata</taxon>
        <taxon>Dinophyceae</taxon>
        <taxon>Suessiales</taxon>
        <taxon>Symbiodiniaceae</taxon>
        <taxon>Durusdinium</taxon>
    </lineage>
</organism>
<accession>A0ABP0IJD8</accession>
<dbReference type="PANTHER" id="PTHR11941">
    <property type="entry name" value="ENOYL-COA HYDRATASE-RELATED"/>
    <property type="match status" value="1"/>
</dbReference>
<evidence type="ECO:0000313" key="1">
    <source>
        <dbReference type="EMBL" id="CAK9002719.1"/>
    </source>
</evidence>
<gene>
    <name evidence="1" type="ORF">CCMP2556_LOCUS6985</name>
</gene>
<dbReference type="Proteomes" id="UP001642484">
    <property type="component" value="Unassembled WGS sequence"/>
</dbReference>
<dbReference type="Gene3D" id="3.90.226.10">
    <property type="entry name" value="2-enoyl-CoA Hydratase, Chain A, domain 1"/>
    <property type="match status" value="1"/>
</dbReference>
<name>A0ABP0IJD8_9DINO</name>
<proteinExistence type="predicted"/>
<dbReference type="SUPFAM" id="SSF52096">
    <property type="entry name" value="ClpP/crotonase"/>
    <property type="match status" value="1"/>
</dbReference>